<dbReference type="Pfam" id="PF12732">
    <property type="entry name" value="YtxH"/>
    <property type="match status" value="1"/>
</dbReference>
<feature type="transmembrane region" description="Helical" evidence="1">
    <location>
        <begin position="6"/>
        <end position="25"/>
    </location>
</feature>
<dbReference type="AlphaFoldDB" id="A0A0H4PFW5"/>
<keyword evidence="1" id="KW-0812">Transmembrane</keyword>
<evidence type="ECO:0000313" key="3">
    <source>
        <dbReference type="Proteomes" id="UP000036520"/>
    </source>
</evidence>
<keyword evidence="1" id="KW-1133">Transmembrane helix</keyword>
<evidence type="ECO:0000256" key="1">
    <source>
        <dbReference type="SAM" id="Phobius"/>
    </source>
</evidence>
<dbReference type="KEGG" id="camu:CA2015_3740"/>
<dbReference type="STRING" id="320787.CA2015_3740"/>
<accession>A0A0H4PFW5</accession>
<dbReference type="RefSeq" id="WP_048643252.1">
    <property type="nucleotide sequence ID" value="NZ_CAXBGM010000047.1"/>
</dbReference>
<dbReference type="OrthoDB" id="676025at2"/>
<sequence>MKSAKIILGTLAGVAIGVQIGLLIAPEKGKTTRKKLSQKGEGYLKEINGQFDHIVKGMNEKLDKMNKNIASVAEETRAKGKNLIAEAKEKTK</sequence>
<protein>
    <recommendedName>
        <fullName evidence="4">Gas vesicle protein</fullName>
    </recommendedName>
</protein>
<organism evidence="2 3">
    <name type="scientific">Cyclobacterium amurskyense</name>
    <dbReference type="NCBI Taxonomy" id="320787"/>
    <lineage>
        <taxon>Bacteria</taxon>
        <taxon>Pseudomonadati</taxon>
        <taxon>Bacteroidota</taxon>
        <taxon>Cytophagia</taxon>
        <taxon>Cytophagales</taxon>
        <taxon>Cyclobacteriaceae</taxon>
        <taxon>Cyclobacterium</taxon>
    </lineage>
</organism>
<keyword evidence="3" id="KW-1185">Reference proteome</keyword>
<gene>
    <name evidence="2" type="ORF">CA2015_3740</name>
</gene>
<dbReference type="EMBL" id="CP012040">
    <property type="protein sequence ID" value="AKP53114.1"/>
    <property type="molecule type" value="Genomic_DNA"/>
</dbReference>
<dbReference type="Proteomes" id="UP000036520">
    <property type="component" value="Chromosome"/>
</dbReference>
<name>A0A0H4PFW5_9BACT</name>
<dbReference type="InterPro" id="IPR024623">
    <property type="entry name" value="YtxH"/>
</dbReference>
<keyword evidence="1" id="KW-0472">Membrane</keyword>
<proteinExistence type="predicted"/>
<evidence type="ECO:0008006" key="4">
    <source>
        <dbReference type="Google" id="ProtNLM"/>
    </source>
</evidence>
<reference evidence="2 3" key="1">
    <citation type="submission" date="2015-07" db="EMBL/GenBank/DDBJ databases">
        <authorList>
            <person name="Kim K.M."/>
        </authorList>
    </citation>
    <scope>NUCLEOTIDE SEQUENCE [LARGE SCALE GENOMIC DNA]</scope>
    <source>
        <strain evidence="2 3">KCTC 12363</strain>
    </source>
</reference>
<evidence type="ECO:0000313" key="2">
    <source>
        <dbReference type="EMBL" id="AKP53114.1"/>
    </source>
</evidence>